<dbReference type="InterPro" id="IPR050639">
    <property type="entry name" value="SSR_resolvase"/>
</dbReference>
<dbReference type="GO" id="GO:0000150">
    <property type="term" value="F:DNA strand exchange activity"/>
    <property type="evidence" value="ECO:0007669"/>
    <property type="project" value="InterPro"/>
</dbReference>
<dbReference type="Gene3D" id="3.40.50.1390">
    <property type="entry name" value="Resolvase, N-terminal catalytic domain"/>
    <property type="match status" value="1"/>
</dbReference>
<dbReference type="Pfam" id="PF00239">
    <property type="entry name" value="Resolvase"/>
    <property type="match status" value="1"/>
</dbReference>
<dbReference type="InterPro" id="IPR006119">
    <property type="entry name" value="Resolv_N"/>
</dbReference>
<dbReference type="CDD" id="cd00338">
    <property type="entry name" value="Ser_Recombinase"/>
    <property type="match status" value="1"/>
</dbReference>
<proteinExistence type="predicted"/>
<reference evidence="2" key="1">
    <citation type="journal article" date="2014" name="Front. Microbiol.">
        <title>High frequency of phylogenetically diverse reductive dehalogenase-homologous genes in deep subseafloor sedimentary metagenomes.</title>
        <authorList>
            <person name="Kawai M."/>
            <person name="Futagami T."/>
            <person name="Toyoda A."/>
            <person name="Takaki Y."/>
            <person name="Nishi S."/>
            <person name="Hori S."/>
            <person name="Arai W."/>
            <person name="Tsubouchi T."/>
            <person name="Morono Y."/>
            <person name="Uchiyama I."/>
            <person name="Ito T."/>
            <person name="Fujiyama A."/>
            <person name="Inagaki F."/>
            <person name="Takami H."/>
        </authorList>
    </citation>
    <scope>NUCLEOTIDE SEQUENCE</scope>
    <source>
        <strain evidence="2">Expedition CK06-06</strain>
    </source>
</reference>
<evidence type="ECO:0000313" key="2">
    <source>
        <dbReference type="EMBL" id="GAI16764.1"/>
    </source>
</evidence>
<dbReference type="EMBL" id="BARV01005641">
    <property type="protein sequence ID" value="GAI16764.1"/>
    <property type="molecule type" value="Genomic_DNA"/>
</dbReference>
<evidence type="ECO:0000259" key="1">
    <source>
        <dbReference type="PROSITE" id="PS51736"/>
    </source>
</evidence>
<dbReference type="InterPro" id="IPR036162">
    <property type="entry name" value="Resolvase-like_N_sf"/>
</dbReference>
<gene>
    <name evidence="2" type="ORF">S06H3_11558</name>
</gene>
<protein>
    <recommendedName>
        <fullName evidence="1">Resolvase/invertase-type recombinase catalytic domain-containing protein</fullName>
    </recommendedName>
</protein>
<comment type="caution">
    <text evidence="2">The sequence shown here is derived from an EMBL/GenBank/DDBJ whole genome shotgun (WGS) entry which is preliminary data.</text>
</comment>
<dbReference type="SUPFAM" id="SSF53041">
    <property type="entry name" value="Resolvase-like"/>
    <property type="match status" value="1"/>
</dbReference>
<sequence length="142" mass="16301">IYARYSSENQSEKSIDDQIRVCKNYIKEHGMTIDDEHIYIDEAISGSLINRPGLQALEEGMENKEFDALVVDDLSRLSRSNHQMLTLVLKFDYHQVKLISVSDGIVTGEENSKLGIHIRGFINELYLDDLRKKTMRGLEGRN</sequence>
<dbReference type="SMART" id="SM00857">
    <property type="entry name" value="Resolvase"/>
    <property type="match status" value="1"/>
</dbReference>
<dbReference type="GO" id="GO:0003677">
    <property type="term" value="F:DNA binding"/>
    <property type="evidence" value="ECO:0007669"/>
    <property type="project" value="InterPro"/>
</dbReference>
<dbReference type="PANTHER" id="PTHR30461:SF23">
    <property type="entry name" value="DNA RECOMBINASE-RELATED"/>
    <property type="match status" value="1"/>
</dbReference>
<feature type="non-terminal residue" evidence="2">
    <location>
        <position position="1"/>
    </location>
</feature>
<name>X1NDL5_9ZZZZ</name>
<dbReference type="PROSITE" id="PS51736">
    <property type="entry name" value="RECOMBINASES_3"/>
    <property type="match status" value="1"/>
</dbReference>
<feature type="domain" description="Resolvase/invertase-type recombinase catalytic" evidence="1">
    <location>
        <begin position="1"/>
        <end position="142"/>
    </location>
</feature>
<organism evidence="2">
    <name type="scientific">marine sediment metagenome</name>
    <dbReference type="NCBI Taxonomy" id="412755"/>
    <lineage>
        <taxon>unclassified sequences</taxon>
        <taxon>metagenomes</taxon>
        <taxon>ecological metagenomes</taxon>
    </lineage>
</organism>
<dbReference type="PANTHER" id="PTHR30461">
    <property type="entry name" value="DNA-INVERTASE FROM LAMBDOID PROPHAGE"/>
    <property type="match status" value="1"/>
</dbReference>
<accession>X1NDL5</accession>
<dbReference type="AlphaFoldDB" id="X1NDL5"/>